<dbReference type="RefSeq" id="WP_166843536.1">
    <property type="nucleotide sequence ID" value="NZ_JAAONY010000005.1"/>
</dbReference>
<evidence type="ECO:0000313" key="3">
    <source>
        <dbReference type="EMBL" id="MBB6523798.1"/>
    </source>
</evidence>
<dbReference type="EMBL" id="JACHHT010000005">
    <property type="protein sequence ID" value="MBB6523798.1"/>
    <property type="molecule type" value="Genomic_DNA"/>
</dbReference>
<protein>
    <submittedName>
        <fullName evidence="3">CubicO group peptidase (Beta-lactamase class C family)</fullName>
    </submittedName>
</protein>
<name>A0A7X0JX09_9GAMM</name>
<dbReference type="Proteomes" id="UP000528457">
    <property type="component" value="Unassembled WGS sequence"/>
</dbReference>
<dbReference type="PANTHER" id="PTHR43283:SF7">
    <property type="entry name" value="BETA-LACTAMASE-RELATED DOMAIN-CONTAINING PROTEIN"/>
    <property type="match status" value="1"/>
</dbReference>
<dbReference type="InterPro" id="IPR012338">
    <property type="entry name" value="Beta-lactam/transpept-like"/>
</dbReference>
<feature type="signal peptide" evidence="1">
    <location>
        <begin position="1"/>
        <end position="21"/>
    </location>
</feature>
<dbReference type="InParanoid" id="A0A7X0JX09"/>
<feature type="chain" id="PRO_5031098656" evidence="1">
    <location>
        <begin position="22"/>
        <end position="670"/>
    </location>
</feature>
<keyword evidence="4" id="KW-1185">Reference proteome</keyword>
<organism evidence="3 4">
    <name type="scientific">Pseudoteredinibacter isoporae</name>
    <dbReference type="NCBI Taxonomy" id="570281"/>
    <lineage>
        <taxon>Bacteria</taxon>
        <taxon>Pseudomonadati</taxon>
        <taxon>Pseudomonadota</taxon>
        <taxon>Gammaproteobacteria</taxon>
        <taxon>Cellvibrionales</taxon>
        <taxon>Cellvibrionaceae</taxon>
        <taxon>Pseudoteredinibacter</taxon>
    </lineage>
</organism>
<dbReference type="SUPFAM" id="SSF56601">
    <property type="entry name" value="beta-lactamase/transpeptidase-like"/>
    <property type="match status" value="1"/>
</dbReference>
<evidence type="ECO:0000313" key="4">
    <source>
        <dbReference type="Proteomes" id="UP000528457"/>
    </source>
</evidence>
<dbReference type="InterPro" id="IPR011659">
    <property type="entry name" value="WD40"/>
</dbReference>
<dbReference type="InterPro" id="IPR050789">
    <property type="entry name" value="Diverse_Enzym_Activities"/>
</dbReference>
<dbReference type="Gene3D" id="3.40.710.10">
    <property type="entry name" value="DD-peptidase/beta-lactamase superfamily"/>
    <property type="match status" value="1"/>
</dbReference>
<dbReference type="AlphaFoldDB" id="A0A7X0JX09"/>
<dbReference type="Pfam" id="PF00144">
    <property type="entry name" value="Beta-lactamase"/>
    <property type="match status" value="1"/>
</dbReference>
<keyword evidence="1" id="KW-0732">Signal</keyword>
<proteinExistence type="predicted"/>
<evidence type="ECO:0000259" key="2">
    <source>
        <dbReference type="Pfam" id="PF00144"/>
    </source>
</evidence>
<evidence type="ECO:0000256" key="1">
    <source>
        <dbReference type="SAM" id="SignalP"/>
    </source>
</evidence>
<reference evidence="3 4" key="1">
    <citation type="submission" date="2020-08" db="EMBL/GenBank/DDBJ databases">
        <title>Genomic Encyclopedia of Type Strains, Phase IV (KMG-IV): sequencing the most valuable type-strain genomes for metagenomic binning, comparative biology and taxonomic classification.</title>
        <authorList>
            <person name="Goeker M."/>
        </authorList>
    </citation>
    <scope>NUCLEOTIDE SEQUENCE [LARGE SCALE GENOMIC DNA]</scope>
    <source>
        <strain evidence="3 4">DSM 22368</strain>
    </source>
</reference>
<feature type="domain" description="Beta-lactamase-related" evidence="2">
    <location>
        <begin position="366"/>
        <end position="656"/>
    </location>
</feature>
<dbReference type="InterPro" id="IPR001466">
    <property type="entry name" value="Beta-lactam-related"/>
</dbReference>
<sequence length="670" mass="74819">MKTAVSMLLCSVIAFSGQSYSDDEFPLLRGPYMGQKPPGMTAEPFAPGIISKGSWEVEGVFAPGMNEFYFTTDRRGRTRPTVIGFRQEAGVWKKHLEFERRGEIAFSPDGQRMHMAEGYKDRLGHSWSERKSLGPLFDRKDWGIMRLTASEQGTYVFDDYKSKDVIRISRLINGKRQAPKMMGPVVNSGAYTAHPFIAPDESYLIWDSKREGGYGDSDLYISFRRDDGSWGAAINMGESVNSDKWEAYAAVTPDGKYILFNRGVESDNTDIYWVDAKIIDALKSQAESRSGNFPRPPRTVPLATAEEAKLPFREIPLLENAYFSASPQDNNDAVPVGQLGVDGGDRERLLKLAREVAEGQHGKFDSLLIAHKGKLLFESYYRRGRANLPHPQASTTKAYLSLAIGRAIQLGYLSMADLDKPVVSFLDELNPTRFVEGVENITLHSAMTMSSGITISDEQTEAFEKQPAQLKGQGQVQTYLEHSLPINAKTRIFDYKGEDPKLIMQVLNAVVPGTARAFIENELLRKLAIDDYAWSNDDSGFIRGPWGSSMTSRAMIKWGTLVMNRGMWNGEQLIPAAFIDKANSRLVRLAEEDIFFTGSHVSKPGYGYYFWQADMKVGDQYYFTTSGQGGGGQYIIIIEELDLIVVTTTHGRGNKIMHFAATEVLPAFVQ</sequence>
<dbReference type="Pfam" id="PF07676">
    <property type="entry name" value="PD40"/>
    <property type="match status" value="2"/>
</dbReference>
<gene>
    <name evidence="3" type="ORF">HNR48_004113</name>
</gene>
<comment type="caution">
    <text evidence="3">The sequence shown here is derived from an EMBL/GenBank/DDBJ whole genome shotgun (WGS) entry which is preliminary data.</text>
</comment>
<dbReference type="SUPFAM" id="SSF82171">
    <property type="entry name" value="DPP6 N-terminal domain-like"/>
    <property type="match status" value="1"/>
</dbReference>
<dbReference type="PANTHER" id="PTHR43283">
    <property type="entry name" value="BETA-LACTAMASE-RELATED"/>
    <property type="match status" value="1"/>
</dbReference>
<accession>A0A7X0JX09</accession>